<dbReference type="InterPro" id="IPR027417">
    <property type="entry name" value="P-loop_NTPase"/>
</dbReference>
<evidence type="ECO:0000313" key="8">
    <source>
        <dbReference type="Proteomes" id="UP000070248"/>
    </source>
</evidence>
<dbReference type="AlphaFoldDB" id="A0A133VR69"/>
<evidence type="ECO:0000313" key="7">
    <source>
        <dbReference type="EMBL" id="KXB08915.1"/>
    </source>
</evidence>
<protein>
    <recommendedName>
        <fullName evidence="9">RecA family profile 2 domain-containing protein</fullName>
    </recommendedName>
</protein>
<dbReference type="GO" id="GO:0003697">
    <property type="term" value="F:single-stranded DNA binding"/>
    <property type="evidence" value="ECO:0007669"/>
    <property type="project" value="InterPro"/>
</dbReference>
<dbReference type="PROSITE" id="PS50163">
    <property type="entry name" value="RECA_3"/>
    <property type="match status" value="1"/>
</dbReference>
<keyword evidence="2" id="KW-0547">Nucleotide-binding</keyword>
<dbReference type="GO" id="GO:0140664">
    <property type="term" value="F:ATP-dependent DNA damage sensor activity"/>
    <property type="evidence" value="ECO:0007669"/>
    <property type="project" value="InterPro"/>
</dbReference>
<dbReference type="PROSITE" id="PS50162">
    <property type="entry name" value="RECA_2"/>
    <property type="match status" value="1"/>
</dbReference>
<dbReference type="InterPro" id="IPR020587">
    <property type="entry name" value="RecA_monomer-monomer_interface"/>
</dbReference>
<dbReference type="PRINTS" id="PR00142">
    <property type="entry name" value="RECA"/>
</dbReference>
<dbReference type="Gene3D" id="3.40.50.300">
    <property type="entry name" value="P-loop containing nucleotide triphosphate hydrolases"/>
    <property type="match status" value="1"/>
</dbReference>
<proteinExistence type="inferred from homology"/>
<keyword evidence="4" id="KW-0233">DNA recombination</keyword>
<evidence type="ECO:0000256" key="4">
    <source>
        <dbReference type="ARBA" id="ARBA00023172"/>
    </source>
</evidence>
<keyword evidence="8" id="KW-1185">Reference proteome</keyword>
<gene>
    <name evidence="7" type="ORF">AKJ59_00160</name>
</gene>
<dbReference type="SUPFAM" id="SSF52540">
    <property type="entry name" value="P-loop containing nucleoside triphosphate hydrolases"/>
    <property type="match status" value="1"/>
</dbReference>
<evidence type="ECO:0000259" key="6">
    <source>
        <dbReference type="PROSITE" id="PS50163"/>
    </source>
</evidence>
<comment type="similarity">
    <text evidence="1">Belongs to the RecA family.</text>
</comment>
<name>A0A133VR69_9EURY</name>
<keyword evidence="3" id="KW-0067">ATP-binding</keyword>
<dbReference type="GO" id="GO:0006281">
    <property type="term" value="P:DNA repair"/>
    <property type="evidence" value="ECO:0007669"/>
    <property type="project" value="InterPro"/>
</dbReference>
<evidence type="ECO:0000256" key="2">
    <source>
        <dbReference type="ARBA" id="ARBA00022741"/>
    </source>
</evidence>
<evidence type="ECO:0008006" key="9">
    <source>
        <dbReference type="Google" id="ProtNLM"/>
    </source>
</evidence>
<organism evidence="7 8">
    <name type="scientific">candidate division MSBL1 archaeon SCGC-AAA385M02</name>
    <dbReference type="NCBI Taxonomy" id="1698287"/>
    <lineage>
        <taxon>Archaea</taxon>
        <taxon>Methanobacteriati</taxon>
        <taxon>Methanobacteriota</taxon>
        <taxon>candidate division MSBL1</taxon>
    </lineage>
</organism>
<dbReference type="Pfam" id="PF00154">
    <property type="entry name" value="RecA_N"/>
    <property type="match status" value="1"/>
</dbReference>
<accession>A0A133VR69</accession>
<comment type="caution">
    <text evidence="7">The sequence shown here is derived from an EMBL/GenBank/DDBJ whole genome shotgun (WGS) entry which is preliminary data.</text>
</comment>
<dbReference type="PANTHER" id="PTHR45900:SF1">
    <property type="entry name" value="MITOCHONDRIAL DNA REPAIR PROTEIN RECA HOMOLOG-RELATED"/>
    <property type="match status" value="1"/>
</dbReference>
<reference evidence="7 8" key="1">
    <citation type="journal article" date="2016" name="Sci. Rep.">
        <title>Metabolic traits of an uncultured archaeal lineage -MSBL1- from brine pools of the Red Sea.</title>
        <authorList>
            <person name="Mwirichia R."/>
            <person name="Alam I."/>
            <person name="Rashid M."/>
            <person name="Vinu M."/>
            <person name="Ba-Alawi W."/>
            <person name="Anthony Kamau A."/>
            <person name="Kamanda Ngugi D."/>
            <person name="Goker M."/>
            <person name="Klenk H.P."/>
            <person name="Bajic V."/>
            <person name="Stingl U."/>
        </authorList>
    </citation>
    <scope>NUCLEOTIDE SEQUENCE [LARGE SCALE GENOMIC DNA]</scope>
    <source>
        <strain evidence="7">SCGC-AAA385M02</strain>
    </source>
</reference>
<dbReference type="EMBL" id="LHYL01000002">
    <property type="protein sequence ID" value="KXB08915.1"/>
    <property type="molecule type" value="Genomic_DNA"/>
</dbReference>
<dbReference type="InterPro" id="IPR020588">
    <property type="entry name" value="RecA_ATP-bd"/>
</dbReference>
<feature type="domain" description="RecA family profile 2" evidence="6">
    <location>
        <begin position="143"/>
        <end position="219"/>
    </location>
</feature>
<dbReference type="InterPro" id="IPR049428">
    <property type="entry name" value="RecA-like_N"/>
</dbReference>
<evidence type="ECO:0000256" key="3">
    <source>
        <dbReference type="ARBA" id="ARBA00022840"/>
    </source>
</evidence>
<dbReference type="InterPro" id="IPR013765">
    <property type="entry name" value="DNA_recomb/repair_RecA"/>
</dbReference>
<dbReference type="Proteomes" id="UP000070248">
    <property type="component" value="Unassembled WGS sequence"/>
</dbReference>
<feature type="domain" description="RecA family profile 1" evidence="5">
    <location>
        <begin position="1"/>
        <end position="139"/>
    </location>
</feature>
<sequence>MALLVGAETCFKSSMAALSLARAQEQGYQCIVLDSEGAWSSDFVQRWGIDPDNVIHSYVSFVEQAIDVVGSLLDEEGPFFIVLDSIGSLETKKLEEEAKAKGDVKNDMGQLQKRIKRLLKLLLSVAKSKNSTVLLTGHLYASQSMYGSPDEINGGRFVKLAPDIIISLKKSKIFDGVTKDKKVIGNQIKAITTKNRFYPAFAETVVDIDYTNGVNRYSNLEKLAGEAGIIKRSGAWYTNTKTGAKVQGNNKIGELIDEETLQELEQYVQSTGYSTINKEMEETLKEADDIVKGE</sequence>
<dbReference type="GO" id="GO:0005524">
    <property type="term" value="F:ATP binding"/>
    <property type="evidence" value="ECO:0007669"/>
    <property type="project" value="UniProtKB-KW"/>
</dbReference>
<evidence type="ECO:0000259" key="5">
    <source>
        <dbReference type="PROSITE" id="PS50162"/>
    </source>
</evidence>
<dbReference type="GO" id="GO:0006310">
    <property type="term" value="P:DNA recombination"/>
    <property type="evidence" value="ECO:0007669"/>
    <property type="project" value="UniProtKB-KW"/>
</dbReference>
<evidence type="ECO:0000256" key="1">
    <source>
        <dbReference type="ARBA" id="ARBA00009391"/>
    </source>
</evidence>
<dbReference type="PANTHER" id="PTHR45900">
    <property type="entry name" value="RECA"/>
    <property type="match status" value="1"/>
</dbReference>